<accession>A0A1B6HY93</accession>
<proteinExistence type="predicted"/>
<feature type="signal peptide" evidence="1">
    <location>
        <begin position="1"/>
        <end position="33"/>
    </location>
</feature>
<gene>
    <name evidence="2" type="ORF">g.8856</name>
</gene>
<reference evidence="2" key="1">
    <citation type="submission" date="2015-11" db="EMBL/GenBank/DDBJ databases">
        <title>De novo transcriptome assembly of four potential Pierce s Disease insect vectors from Arizona vineyards.</title>
        <authorList>
            <person name="Tassone E.E."/>
        </authorList>
    </citation>
    <scope>NUCLEOTIDE SEQUENCE</scope>
</reference>
<protein>
    <submittedName>
        <fullName evidence="2">Uncharacterized protein</fullName>
    </submittedName>
</protein>
<feature type="chain" id="PRO_5008584656" evidence="1">
    <location>
        <begin position="34"/>
        <end position="260"/>
    </location>
</feature>
<feature type="non-terminal residue" evidence="2">
    <location>
        <position position="1"/>
    </location>
</feature>
<keyword evidence="1" id="KW-0732">Signal</keyword>
<sequence length="260" mass="29563">YFFCRLWDCYTPDQRAIMIRTLSLALLVGVVTASSGQCDKVDTIDRSLKDNYCDQPLFVTFAPKTEEITLIDNICYTYFPLPDDPNTYQLYISRVYCDGSTDINSYIITDIELGVFRGASPYCTFTDSVFGYAGCDTYLIYRCMLYGDCEMYDESVSPVFGLSPLCRPLGLSCLRKVEEIVRDNCLPEQDYYALPMKLPNKCVTSQICVNSPPFQLAEQIPVVERSVAVVERPIPVVERPIPVIERGVPIVERGHQRFIH</sequence>
<dbReference type="EMBL" id="GECU01028067">
    <property type="protein sequence ID" value="JAS79639.1"/>
    <property type="molecule type" value="Transcribed_RNA"/>
</dbReference>
<evidence type="ECO:0000313" key="2">
    <source>
        <dbReference type="EMBL" id="JAS79639.1"/>
    </source>
</evidence>
<organism evidence="2">
    <name type="scientific">Homalodisca liturata</name>
    <dbReference type="NCBI Taxonomy" id="320908"/>
    <lineage>
        <taxon>Eukaryota</taxon>
        <taxon>Metazoa</taxon>
        <taxon>Ecdysozoa</taxon>
        <taxon>Arthropoda</taxon>
        <taxon>Hexapoda</taxon>
        <taxon>Insecta</taxon>
        <taxon>Pterygota</taxon>
        <taxon>Neoptera</taxon>
        <taxon>Paraneoptera</taxon>
        <taxon>Hemiptera</taxon>
        <taxon>Auchenorrhyncha</taxon>
        <taxon>Membracoidea</taxon>
        <taxon>Cicadellidae</taxon>
        <taxon>Cicadellinae</taxon>
        <taxon>Proconiini</taxon>
        <taxon>Homalodisca</taxon>
    </lineage>
</organism>
<evidence type="ECO:0000256" key="1">
    <source>
        <dbReference type="SAM" id="SignalP"/>
    </source>
</evidence>
<name>A0A1B6HY93_9HEMI</name>
<dbReference type="AlphaFoldDB" id="A0A1B6HY93"/>